<dbReference type="AlphaFoldDB" id="A0AAJ0FF07"/>
<keyword evidence="6" id="KW-1185">Reference proteome</keyword>
<comment type="caution">
    <text evidence="5">The sequence shown here is derived from an EMBL/GenBank/DDBJ whole genome shotgun (WGS) entry which is preliminary data.</text>
</comment>
<dbReference type="GeneID" id="85307978"/>
<dbReference type="Pfam" id="PF12796">
    <property type="entry name" value="Ank_2"/>
    <property type="match status" value="3"/>
</dbReference>
<accession>A0AAJ0FF07</accession>
<evidence type="ECO:0000313" key="6">
    <source>
        <dbReference type="Proteomes" id="UP001244011"/>
    </source>
</evidence>
<dbReference type="PANTHER" id="PTHR24178">
    <property type="entry name" value="MOLTING PROTEIN MLT-4"/>
    <property type="match status" value="1"/>
</dbReference>
<dbReference type="RefSeq" id="XP_060281165.1">
    <property type="nucleotide sequence ID" value="XM_060424791.1"/>
</dbReference>
<evidence type="ECO:0000256" key="1">
    <source>
        <dbReference type="ARBA" id="ARBA00022737"/>
    </source>
</evidence>
<gene>
    <name evidence="5" type="ORF">QBC33DRAFT_456018</name>
</gene>
<dbReference type="Pfam" id="PF00023">
    <property type="entry name" value="Ank"/>
    <property type="match status" value="2"/>
</dbReference>
<feature type="compositionally biased region" description="Low complexity" evidence="4">
    <location>
        <begin position="420"/>
        <end position="432"/>
    </location>
</feature>
<protein>
    <submittedName>
        <fullName evidence="5">Ankyrin repeat protein</fullName>
    </submittedName>
</protein>
<evidence type="ECO:0000256" key="4">
    <source>
        <dbReference type="SAM" id="MobiDB-lite"/>
    </source>
</evidence>
<feature type="repeat" description="ANK" evidence="3">
    <location>
        <begin position="283"/>
        <end position="315"/>
    </location>
</feature>
<reference evidence="5" key="1">
    <citation type="submission" date="2023-06" db="EMBL/GenBank/DDBJ databases">
        <title>Genome-scale phylogeny and comparative genomics of the fungal order Sordariales.</title>
        <authorList>
            <consortium name="Lawrence Berkeley National Laboratory"/>
            <person name="Hensen N."/>
            <person name="Bonometti L."/>
            <person name="Westerberg I."/>
            <person name="Brannstrom I.O."/>
            <person name="Guillou S."/>
            <person name="Cros-Aarteil S."/>
            <person name="Calhoun S."/>
            <person name="Haridas S."/>
            <person name="Kuo A."/>
            <person name="Mondo S."/>
            <person name="Pangilinan J."/>
            <person name="Riley R."/>
            <person name="Labutti K."/>
            <person name="Andreopoulos B."/>
            <person name="Lipzen A."/>
            <person name="Chen C."/>
            <person name="Yanf M."/>
            <person name="Daum C."/>
            <person name="Ng V."/>
            <person name="Clum A."/>
            <person name="Steindorff A."/>
            <person name="Ohm R."/>
            <person name="Martin F."/>
            <person name="Silar P."/>
            <person name="Natvig D."/>
            <person name="Lalanne C."/>
            <person name="Gautier V."/>
            <person name="Ament-Velasquez S.L."/>
            <person name="Kruys A."/>
            <person name="Hutchinson M.I."/>
            <person name="Powell A.J."/>
            <person name="Barry K."/>
            <person name="Miller A.N."/>
            <person name="Grigoriev I.V."/>
            <person name="Debuchy R."/>
            <person name="Gladieux P."/>
            <person name="Thoren M.H."/>
            <person name="Johannesson H."/>
        </authorList>
    </citation>
    <scope>NUCLEOTIDE SEQUENCE</scope>
    <source>
        <strain evidence="5">8032-3</strain>
    </source>
</reference>
<evidence type="ECO:0000313" key="5">
    <source>
        <dbReference type="EMBL" id="KAK1764952.1"/>
    </source>
</evidence>
<keyword evidence="1" id="KW-0677">Repeat</keyword>
<dbReference type="InterPro" id="IPR036770">
    <property type="entry name" value="Ankyrin_rpt-contain_sf"/>
</dbReference>
<dbReference type="SUPFAM" id="SSF48403">
    <property type="entry name" value="Ankyrin repeat"/>
    <property type="match status" value="3"/>
</dbReference>
<feature type="repeat" description="ANK" evidence="3">
    <location>
        <begin position="44"/>
        <end position="76"/>
    </location>
</feature>
<feature type="repeat" description="ANK" evidence="3">
    <location>
        <begin position="350"/>
        <end position="382"/>
    </location>
</feature>
<feature type="repeat" description="ANK" evidence="3">
    <location>
        <begin position="177"/>
        <end position="209"/>
    </location>
</feature>
<evidence type="ECO:0000256" key="3">
    <source>
        <dbReference type="PROSITE-ProRule" id="PRU00023"/>
    </source>
</evidence>
<feature type="region of interest" description="Disordered" evidence="4">
    <location>
        <begin position="417"/>
        <end position="453"/>
    </location>
</feature>
<evidence type="ECO:0000256" key="2">
    <source>
        <dbReference type="ARBA" id="ARBA00023043"/>
    </source>
</evidence>
<keyword evidence="2 3" id="KW-0040">ANK repeat</keyword>
<name>A0AAJ0FF07_9PEZI</name>
<proteinExistence type="predicted"/>
<organism evidence="5 6">
    <name type="scientific">Phialemonium atrogriseum</name>
    <dbReference type="NCBI Taxonomy" id="1093897"/>
    <lineage>
        <taxon>Eukaryota</taxon>
        <taxon>Fungi</taxon>
        <taxon>Dikarya</taxon>
        <taxon>Ascomycota</taxon>
        <taxon>Pezizomycotina</taxon>
        <taxon>Sordariomycetes</taxon>
        <taxon>Sordariomycetidae</taxon>
        <taxon>Cephalothecales</taxon>
        <taxon>Cephalothecaceae</taxon>
        <taxon>Phialemonium</taxon>
    </lineage>
</organism>
<feature type="repeat" description="ANK" evidence="3">
    <location>
        <begin position="317"/>
        <end position="349"/>
    </location>
</feature>
<dbReference type="InterPro" id="IPR002110">
    <property type="entry name" value="Ankyrin_rpt"/>
</dbReference>
<dbReference type="EMBL" id="MU839017">
    <property type="protein sequence ID" value="KAK1764952.1"/>
    <property type="molecule type" value="Genomic_DNA"/>
</dbReference>
<dbReference type="SMART" id="SM00248">
    <property type="entry name" value="ANK"/>
    <property type="match status" value="12"/>
</dbReference>
<sequence>MTAPFRYKPEPLVVALCEASARGDVAHIAMLITSGANVDGRDEKGKTPIARAIENQQYDAVKRLLNHGASKGVTDTAKRSPPLFWATAAGDLQMVKLLLDHGCSPVDKDLYGSPYFCETVTQGNVEIVQLLLDYGANVNARDAWGREVLLHAYQKGNLEMMQLLQSRGASVNVKDKTGSPIIVLALQEGKMDIFHFLLARGADVNSRSITGTPLTVEALQKKRHDVFKLLLQRGADPNASNITGTPLLMMIVKDDTGYSLTQKYDLVHSLLSRGANPNICDSWGRTLMSHVVEKGCVELIQPLLEKGADPNQKTTAAGDTLLLYAIDQRRSDLIPVLLGHSANPNAADAKGRTPLVQALRKRDFATARLLLERGADANKDGAISPLAFASALGDGDTVRLLRNYGARGDDVDVLVAPKTSQAAPPIPQASAPLEDTDVVDEPPPGYDGVSKRT</sequence>
<dbReference type="Gene3D" id="1.25.40.20">
    <property type="entry name" value="Ankyrin repeat-containing domain"/>
    <property type="match status" value="3"/>
</dbReference>
<dbReference type="Proteomes" id="UP001244011">
    <property type="component" value="Unassembled WGS sequence"/>
</dbReference>
<dbReference type="PROSITE" id="PS50088">
    <property type="entry name" value="ANK_REPEAT"/>
    <property type="match status" value="7"/>
</dbReference>
<dbReference type="PROSITE" id="PS50297">
    <property type="entry name" value="ANK_REP_REGION"/>
    <property type="match status" value="5"/>
</dbReference>
<feature type="repeat" description="ANK" evidence="3">
    <location>
        <begin position="111"/>
        <end position="143"/>
    </location>
</feature>
<feature type="repeat" description="ANK" evidence="3">
    <location>
        <begin position="144"/>
        <end position="176"/>
    </location>
</feature>